<evidence type="ECO:0000313" key="1">
    <source>
        <dbReference type="EMBL" id="KAG8173159.1"/>
    </source>
</evidence>
<sequence length="192" mass="21817">MGIIKVPTPGPYHDVDYVLKIHFQQDVPDTPLLIHVVSLKYCERYYPEIIIITTDQKHNFPLQENGQRFDVPNHRFRVPVSHLPTFFATGWCHAALGRSRLGANCPATLNYVRLILGIENVVLMDVPNTPHLSSKLQLSRLEWEVLKDREMQELTARQKLTDNIRLSAALLRSTQLDTKPSADETVAVSPKG</sequence>
<gene>
    <name evidence="1" type="ORF">JTE90_017594</name>
</gene>
<accession>A0AAV6TNI6</accession>
<evidence type="ECO:0000313" key="2">
    <source>
        <dbReference type="Proteomes" id="UP000827092"/>
    </source>
</evidence>
<keyword evidence="2" id="KW-1185">Reference proteome</keyword>
<dbReference type="AlphaFoldDB" id="A0AAV6TNI6"/>
<comment type="caution">
    <text evidence="1">The sequence shown here is derived from an EMBL/GenBank/DDBJ whole genome shotgun (WGS) entry which is preliminary data.</text>
</comment>
<protein>
    <submittedName>
        <fullName evidence="1">Uncharacterized protein</fullName>
    </submittedName>
</protein>
<proteinExistence type="predicted"/>
<name>A0AAV6TNI6_9ARAC</name>
<dbReference type="Proteomes" id="UP000827092">
    <property type="component" value="Unassembled WGS sequence"/>
</dbReference>
<dbReference type="EMBL" id="JAFNEN010002020">
    <property type="protein sequence ID" value="KAG8173159.1"/>
    <property type="molecule type" value="Genomic_DNA"/>
</dbReference>
<reference evidence="1 2" key="1">
    <citation type="journal article" date="2022" name="Nat. Ecol. Evol.">
        <title>A masculinizing supergene underlies an exaggerated male reproductive morph in a spider.</title>
        <authorList>
            <person name="Hendrickx F."/>
            <person name="De Corte Z."/>
            <person name="Sonet G."/>
            <person name="Van Belleghem S.M."/>
            <person name="Kostlbacher S."/>
            <person name="Vangestel C."/>
        </authorList>
    </citation>
    <scope>NUCLEOTIDE SEQUENCE [LARGE SCALE GENOMIC DNA]</scope>
    <source>
        <strain evidence="1">W744_W776</strain>
    </source>
</reference>
<organism evidence="1 2">
    <name type="scientific">Oedothorax gibbosus</name>
    <dbReference type="NCBI Taxonomy" id="931172"/>
    <lineage>
        <taxon>Eukaryota</taxon>
        <taxon>Metazoa</taxon>
        <taxon>Ecdysozoa</taxon>
        <taxon>Arthropoda</taxon>
        <taxon>Chelicerata</taxon>
        <taxon>Arachnida</taxon>
        <taxon>Araneae</taxon>
        <taxon>Araneomorphae</taxon>
        <taxon>Entelegynae</taxon>
        <taxon>Araneoidea</taxon>
        <taxon>Linyphiidae</taxon>
        <taxon>Erigoninae</taxon>
        <taxon>Oedothorax</taxon>
    </lineage>
</organism>